<dbReference type="STRING" id="245187.SAMN04488003_11922"/>
<dbReference type="InterPro" id="IPR013445">
    <property type="entry name" value="CDP_4_6_deHydtase"/>
</dbReference>
<dbReference type="InterPro" id="IPR001509">
    <property type="entry name" value="Epimerase_deHydtase"/>
</dbReference>
<organism evidence="4 5">
    <name type="scientific">Loktanella fryxellensis</name>
    <dbReference type="NCBI Taxonomy" id="245187"/>
    <lineage>
        <taxon>Bacteria</taxon>
        <taxon>Pseudomonadati</taxon>
        <taxon>Pseudomonadota</taxon>
        <taxon>Alphaproteobacteria</taxon>
        <taxon>Rhodobacterales</taxon>
        <taxon>Roseobacteraceae</taxon>
        <taxon>Loktanella</taxon>
    </lineage>
</organism>
<comment type="similarity">
    <text evidence="2">Belongs to the NAD(P)-dependent epimerase/dehydratase family.</text>
</comment>
<evidence type="ECO:0000313" key="5">
    <source>
        <dbReference type="Proteomes" id="UP000199585"/>
    </source>
</evidence>
<evidence type="ECO:0000259" key="3">
    <source>
        <dbReference type="Pfam" id="PF01370"/>
    </source>
</evidence>
<dbReference type="Gene3D" id="3.40.50.720">
    <property type="entry name" value="NAD(P)-binding Rossmann-like Domain"/>
    <property type="match status" value="1"/>
</dbReference>
<dbReference type="Pfam" id="PF01370">
    <property type="entry name" value="Epimerase"/>
    <property type="match status" value="1"/>
</dbReference>
<dbReference type="Proteomes" id="UP000199585">
    <property type="component" value="Unassembled WGS sequence"/>
</dbReference>
<accession>A0A1H8H5N9</accession>
<dbReference type="EMBL" id="FOCI01000019">
    <property type="protein sequence ID" value="SEN50778.1"/>
    <property type="molecule type" value="Genomic_DNA"/>
</dbReference>
<name>A0A1H8H5N9_9RHOB</name>
<evidence type="ECO:0000256" key="2">
    <source>
        <dbReference type="ARBA" id="ARBA00007637"/>
    </source>
</evidence>
<comment type="pathway">
    <text evidence="1">Bacterial outer membrane biogenesis; LPS O-antigen biosynthesis.</text>
</comment>
<feature type="domain" description="NAD-dependent epimerase/dehydratase" evidence="3">
    <location>
        <begin position="23"/>
        <end position="262"/>
    </location>
</feature>
<dbReference type="SUPFAM" id="SSF51735">
    <property type="entry name" value="NAD(P)-binding Rossmann-fold domains"/>
    <property type="match status" value="1"/>
</dbReference>
<gene>
    <name evidence="4" type="ORF">SAMN04488003_11922</name>
</gene>
<dbReference type="NCBIfam" id="TIGR02622">
    <property type="entry name" value="CDP_4_6_dhtase"/>
    <property type="match status" value="1"/>
</dbReference>
<dbReference type="Gene3D" id="3.90.25.10">
    <property type="entry name" value="UDP-galactose 4-epimerase, domain 1"/>
    <property type="match status" value="1"/>
</dbReference>
<sequence length="390" mass="41631">MTPPVMNATTFAVSAEFWSGKRVFLTGHTGFKGSWMLHWLDLLGATVRGFALPPDTTPSMFTQTEAGRLCDHVIGDVRDAAALRAAVVDFKPDIVIHMAAQPLVRRSYRDPAATVATNVMGTVNLLEAVRACDSVGSVVIVTTDKCYVNNEWAFAYRENDRLGGKDPYSASKACTEIITQSWRDSFFAVDTPLSRRLPVASARAGNVFGGGDYSEDRLIPDAVRAFTSGNPLVIRAPAAVRPWQHCLDPIAGYLYLARACFEDGTDLAAAYNFGPSADQMPSVGDLATVFADQWGDGATWQHQPGDAHLKEAGLLLLDSSLAQRTLGWRQASDLQTGLAATAVWYRAAAAGASPAKLADLTRAQIADLTDGAGSATSSHIQGPADALSSH</sequence>
<reference evidence="4 5" key="1">
    <citation type="submission" date="2016-10" db="EMBL/GenBank/DDBJ databases">
        <authorList>
            <person name="de Groot N.N."/>
        </authorList>
    </citation>
    <scope>NUCLEOTIDE SEQUENCE [LARGE SCALE GENOMIC DNA]</scope>
    <source>
        <strain evidence="4 5">DSM 16213</strain>
    </source>
</reference>
<keyword evidence="5" id="KW-1185">Reference proteome</keyword>
<evidence type="ECO:0000313" key="4">
    <source>
        <dbReference type="EMBL" id="SEN50778.1"/>
    </source>
</evidence>
<evidence type="ECO:0000256" key="1">
    <source>
        <dbReference type="ARBA" id="ARBA00005125"/>
    </source>
</evidence>
<dbReference type="PANTHER" id="PTHR43000">
    <property type="entry name" value="DTDP-D-GLUCOSE 4,6-DEHYDRATASE-RELATED"/>
    <property type="match status" value="1"/>
</dbReference>
<dbReference type="InterPro" id="IPR036291">
    <property type="entry name" value="NAD(P)-bd_dom_sf"/>
</dbReference>
<proteinExistence type="inferred from homology"/>
<dbReference type="AlphaFoldDB" id="A0A1H8H5N9"/>
<protein>
    <submittedName>
        <fullName evidence="4">CDP-glucose 4,6-dehydratase</fullName>
    </submittedName>
</protein>